<dbReference type="AlphaFoldDB" id="A0A0C1QX38"/>
<feature type="chain" id="PRO_5002137106" evidence="1">
    <location>
        <begin position="26"/>
        <end position="200"/>
    </location>
</feature>
<accession>A0A0C1QX38</accession>
<organism evidence="2 3">
    <name type="scientific">Candidatus Jidaibacter acanthamoebae</name>
    <dbReference type="NCBI Taxonomy" id="86105"/>
    <lineage>
        <taxon>Bacteria</taxon>
        <taxon>Pseudomonadati</taxon>
        <taxon>Pseudomonadota</taxon>
        <taxon>Alphaproteobacteria</taxon>
        <taxon>Rickettsiales</taxon>
        <taxon>Candidatus Midichloriaceae</taxon>
        <taxon>Candidatus Jidaibacter</taxon>
    </lineage>
</organism>
<dbReference type="PANTHER" id="PTHR36573">
    <property type="entry name" value="INTERMEMBRANE PHOSPHOLIPID TRANSPORT SYSTEM BINDING PROTEIN MLAC"/>
    <property type="match status" value="1"/>
</dbReference>
<keyword evidence="1" id="KW-0732">Signal</keyword>
<dbReference type="Pfam" id="PF05494">
    <property type="entry name" value="MlaC"/>
    <property type="match status" value="1"/>
</dbReference>
<evidence type="ECO:0000313" key="3">
    <source>
        <dbReference type="Proteomes" id="UP000031258"/>
    </source>
</evidence>
<feature type="signal peptide" evidence="1">
    <location>
        <begin position="1"/>
        <end position="25"/>
    </location>
</feature>
<sequence length="200" mass="22857">MRIIKHFIFIIIVGIISTHNLIANAAADNNNKKASEFVDTNAKRVIGVLSNTDKNTKKLELIALFLEVTDYEWMAKFVLGRYWSTLSAAEQKEYTDAYKNYLVSIYVPKYEEYNKQTYNIYASTSLGNEQYQVSMNISSPSSKEAVKIEYRLKDYGNTFKIRDIVAEGVSLLATQRADFSTFLSNNNIKDLIDNLKSKSK</sequence>
<dbReference type="OrthoDB" id="8099120at2"/>
<evidence type="ECO:0000313" key="2">
    <source>
        <dbReference type="EMBL" id="KIE04570.1"/>
    </source>
</evidence>
<reference evidence="2 3" key="1">
    <citation type="submission" date="2014-11" db="EMBL/GenBank/DDBJ databases">
        <title>A Rickettsiales Symbiont of Amoebae With Ancient Features.</title>
        <authorList>
            <person name="Schulz F."/>
            <person name="Martijn J."/>
            <person name="Wascher F."/>
            <person name="Kostanjsek R."/>
            <person name="Ettema T.J."/>
            <person name="Horn M."/>
        </authorList>
    </citation>
    <scope>NUCLEOTIDE SEQUENCE [LARGE SCALE GENOMIC DNA]</scope>
    <source>
        <strain evidence="2 3">UWC36</strain>
    </source>
</reference>
<evidence type="ECO:0000256" key="1">
    <source>
        <dbReference type="SAM" id="SignalP"/>
    </source>
</evidence>
<dbReference type="InterPro" id="IPR008869">
    <property type="entry name" value="MlaC/ttg2D"/>
</dbReference>
<protein>
    <submittedName>
        <fullName evidence="2">Putative Toluene tolerance transporter</fullName>
    </submittedName>
</protein>
<dbReference type="InterPro" id="IPR042245">
    <property type="entry name" value="Tgt2/MlaC_sf"/>
</dbReference>
<dbReference type="STRING" id="86105.NF27_HJ00230"/>
<gene>
    <name evidence="2" type="ORF">NF27_HJ00230</name>
</gene>
<dbReference type="PANTHER" id="PTHR36573:SF1">
    <property type="entry name" value="INTERMEMBRANE PHOSPHOLIPID TRANSPORT SYSTEM BINDING PROTEIN MLAC"/>
    <property type="match status" value="1"/>
</dbReference>
<comment type="caution">
    <text evidence="2">The sequence shown here is derived from an EMBL/GenBank/DDBJ whole genome shotgun (WGS) entry which is preliminary data.</text>
</comment>
<dbReference type="EMBL" id="JSWE01000180">
    <property type="protein sequence ID" value="KIE04570.1"/>
    <property type="molecule type" value="Genomic_DNA"/>
</dbReference>
<proteinExistence type="predicted"/>
<dbReference type="Gene3D" id="3.10.450.710">
    <property type="entry name" value="Tgt2/MlaC"/>
    <property type="match status" value="1"/>
</dbReference>
<keyword evidence="3" id="KW-1185">Reference proteome</keyword>
<dbReference type="RefSeq" id="WP_039458202.1">
    <property type="nucleotide sequence ID" value="NZ_JSWE01000180.1"/>
</dbReference>
<dbReference type="Proteomes" id="UP000031258">
    <property type="component" value="Unassembled WGS sequence"/>
</dbReference>
<name>A0A0C1QX38_9RICK</name>